<gene>
    <name evidence="1" type="ORF">WN944_014857</name>
</gene>
<organism evidence="1 2">
    <name type="scientific">Citrus x changshan-huyou</name>
    <dbReference type="NCBI Taxonomy" id="2935761"/>
    <lineage>
        <taxon>Eukaryota</taxon>
        <taxon>Viridiplantae</taxon>
        <taxon>Streptophyta</taxon>
        <taxon>Embryophyta</taxon>
        <taxon>Tracheophyta</taxon>
        <taxon>Spermatophyta</taxon>
        <taxon>Magnoliopsida</taxon>
        <taxon>eudicotyledons</taxon>
        <taxon>Gunneridae</taxon>
        <taxon>Pentapetalae</taxon>
        <taxon>rosids</taxon>
        <taxon>malvids</taxon>
        <taxon>Sapindales</taxon>
        <taxon>Rutaceae</taxon>
        <taxon>Aurantioideae</taxon>
        <taxon>Citrus</taxon>
    </lineage>
</organism>
<protein>
    <submittedName>
        <fullName evidence="1">Uncharacterized protein</fullName>
    </submittedName>
</protein>
<dbReference type="PANTHER" id="PTHR34376">
    <property type="entry name" value="SERINE PROTEASE INHIBITOR, KAZAL-TYPE FAMILY PROTEIN"/>
    <property type="match status" value="1"/>
</dbReference>
<dbReference type="Proteomes" id="UP001428341">
    <property type="component" value="Unassembled WGS sequence"/>
</dbReference>
<reference evidence="1 2" key="1">
    <citation type="submission" date="2024-05" db="EMBL/GenBank/DDBJ databases">
        <title>Haplotype-resolved chromosome-level genome assembly of Huyou (Citrus changshanensis).</title>
        <authorList>
            <person name="Miao C."/>
            <person name="Chen W."/>
            <person name="Wu Y."/>
            <person name="Wang L."/>
            <person name="Zhao S."/>
            <person name="Grierson D."/>
            <person name="Xu C."/>
            <person name="Chen K."/>
        </authorList>
    </citation>
    <scope>NUCLEOTIDE SEQUENCE [LARGE SCALE GENOMIC DNA]</scope>
    <source>
        <strain evidence="1">01-14</strain>
        <tissue evidence="1">Leaf</tissue>
    </source>
</reference>
<dbReference type="PANTHER" id="PTHR34376:SF2">
    <property type="entry name" value="SERINE PROTEASE INHIBITOR, KAZAL-TYPE FAMILY PROTEIN"/>
    <property type="match status" value="1"/>
</dbReference>
<dbReference type="AlphaFoldDB" id="A0AAP0MCV6"/>
<comment type="caution">
    <text evidence="1">The sequence shown here is derived from an EMBL/GenBank/DDBJ whole genome shotgun (WGS) entry which is preliminary data.</text>
</comment>
<dbReference type="EMBL" id="JBCGBO010000005">
    <property type="protein sequence ID" value="KAK9199665.1"/>
    <property type="molecule type" value="Genomic_DNA"/>
</dbReference>
<accession>A0AAP0MCV6</accession>
<evidence type="ECO:0000313" key="2">
    <source>
        <dbReference type="Proteomes" id="UP001428341"/>
    </source>
</evidence>
<dbReference type="Gene3D" id="3.30.60.30">
    <property type="match status" value="1"/>
</dbReference>
<proteinExistence type="predicted"/>
<evidence type="ECO:0000313" key="1">
    <source>
        <dbReference type="EMBL" id="KAK9199665.1"/>
    </source>
</evidence>
<name>A0AAP0MCV6_9ROSI</name>
<sequence length="176" mass="18583">MMMFLAFSRSSLSLFFFVISIFSLSFWSFPTVVESHTAIDVCDSKHRPVSCPVKCFTTDPVCGMDGVTYWCGCDEARCAGATVAKKGFCQVGNNGGTASLSAQALLLQHRAGSNALAGGRGKAGHTVMNLEPVESSFRDLCDGGTNAIQKGDGNLTPASNGVLICNAMMIKLVGRL</sequence>
<keyword evidence="2" id="KW-1185">Reference proteome</keyword>